<keyword evidence="5" id="KW-0255">Endonuclease</keyword>
<dbReference type="PANTHER" id="PTHR37984:SF5">
    <property type="entry name" value="PROTEIN NYNRIN-LIKE"/>
    <property type="match status" value="1"/>
</dbReference>
<dbReference type="InterPro" id="IPR036397">
    <property type="entry name" value="RNaseH_sf"/>
</dbReference>
<dbReference type="InterPro" id="IPR043128">
    <property type="entry name" value="Rev_trsase/Diguanyl_cyclase"/>
</dbReference>
<dbReference type="GO" id="GO:0004519">
    <property type="term" value="F:endonuclease activity"/>
    <property type="evidence" value="ECO:0007669"/>
    <property type="project" value="UniProtKB-KW"/>
</dbReference>
<dbReference type="InterPro" id="IPR001584">
    <property type="entry name" value="Integrase_cat-core"/>
</dbReference>
<evidence type="ECO:0000256" key="7">
    <source>
        <dbReference type="ARBA" id="ARBA00022918"/>
    </source>
</evidence>
<dbReference type="EMBL" id="GEEE01009923">
    <property type="protein sequence ID" value="JAP53302.1"/>
    <property type="molecule type" value="Transcribed_RNA"/>
</dbReference>
<keyword evidence="7" id="KW-0695">RNA-directed DNA polymerase</keyword>
<organism evidence="10">
    <name type="scientific">Schistocephalus solidus</name>
    <name type="common">Tapeworm</name>
    <dbReference type="NCBI Taxonomy" id="70667"/>
    <lineage>
        <taxon>Eukaryota</taxon>
        <taxon>Metazoa</taxon>
        <taxon>Spiralia</taxon>
        <taxon>Lophotrochozoa</taxon>
        <taxon>Platyhelminthes</taxon>
        <taxon>Cestoda</taxon>
        <taxon>Eucestoda</taxon>
        <taxon>Diphyllobothriidea</taxon>
        <taxon>Diphyllobothriidae</taxon>
        <taxon>Schistocephalus</taxon>
    </lineage>
</organism>
<dbReference type="GO" id="GO:0015074">
    <property type="term" value="P:DNA integration"/>
    <property type="evidence" value="ECO:0007669"/>
    <property type="project" value="InterPro"/>
</dbReference>
<dbReference type="AlphaFoldDB" id="A0A0X3PXJ8"/>
<dbReference type="InterPro" id="IPR000477">
    <property type="entry name" value="RT_dom"/>
</dbReference>
<keyword evidence="6" id="KW-0378">Hydrolase</keyword>
<reference evidence="10" key="1">
    <citation type="submission" date="2016-01" db="EMBL/GenBank/DDBJ databases">
        <title>Reference transcriptome for the parasite Schistocephalus solidus: insights into the molecular evolution of parasitism.</title>
        <authorList>
            <person name="Hebert F.O."/>
            <person name="Grambauer S."/>
            <person name="Barber I."/>
            <person name="Landry C.R."/>
            <person name="Aubin-Horth N."/>
        </authorList>
    </citation>
    <scope>NUCLEOTIDE SEQUENCE</scope>
</reference>
<dbReference type="InterPro" id="IPR043502">
    <property type="entry name" value="DNA/RNA_pol_sf"/>
</dbReference>
<keyword evidence="4" id="KW-0540">Nuclease</keyword>
<dbReference type="Gene3D" id="1.10.340.70">
    <property type="match status" value="1"/>
</dbReference>
<dbReference type="CDD" id="cd01647">
    <property type="entry name" value="RT_LTR"/>
    <property type="match status" value="1"/>
</dbReference>
<dbReference type="CDD" id="cd09274">
    <property type="entry name" value="RNase_HI_RT_Ty3"/>
    <property type="match status" value="1"/>
</dbReference>
<keyword evidence="3" id="KW-0548">Nucleotidyltransferase</keyword>
<accession>A0A0X3PXJ8</accession>
<dbReference type="FunFam" id="3.10.10.10:FF:000007">
    <property type="entry name" value="Retrovirus-related Pol polyprotein from transposon 17.6-like Protein"/>
    <property type="match status" value="1"/>
</dbReference>
<evidence type="ECO:0000256" key="4">
    <source>
        <dbReference type="ARBA" id="ARBA00022722"/>
    </source>
</evidence>
<dbReference type="GO" id="GO:0003964">
    <property type="term" value="F:RNA-directed DNA polymerase activity"/>
    <property type="evidence" value="ECO:0007669"/>
    <property type="project" value="UniProtKB-KW"/>
</dbReference>
<evidence type="ECO:0000256" key="5">
    <source>
        <dbReference type="ARBA" id="ARBA00022759"/>
    </source>
</evidence>
<dbReference type="InterPro" id="IPR041588">
    <property type="entry name" value="Integrase_H2C2"/>
</dbReference>
<name>A0A0X3PXJ8_SCHSO</name>
<evidence type="ECO:0000256" key="3">
    <source>
        <dbReference type="ARBA" id="ARBA00022695"/>
    </source>
</evidence>
<dbReference type="Gene3D" id="3.30.420.10">
    <property type="entry name" value="Ribonuclease H-like superfamily/Ribonuclease H"/>
    <property type="match status" value="1"/>
</dbReference>
<evidence type="ECO:0000256" key="6">
    <source>
        <dbReference type="ARBA" id="ARBA00022801"/>
    </source>
</evidence>
<dbReference type="PROSITE" id="PS50994">
    <property type="entry name" value="INTEGRASE"/>
    <property type="match status" value="1"/>
</dbReference>
<dbReference type="GO" id="GO:0003676">
    <property type="term" value="F:nucleic acid binding"/>
    <property type="evidence" value="ECO:0007669"/>
    <property type="project" value="InterPro"/>
</dbReference>
<dbReference type="SUPFAM" id="SSF53098">
    <property type="entry name" value="Ribonuclease H-like"/>
    <property type="match status" value="1"/>
</dbReference>
<dbReference type="InterPro" id="IPR041373">
    <property type="entry name" value="RT_RNaseH"/>
</dbReference>
<dbReference type="PANTHER" id="PTHR37984">
    <property type="entry name" value="PROTEIN CBG26694"/>
    <property type="match status" value="1"/>
</dbReference>
<evidence type="ECO:0000256" key="1">
    <source>
        <dbReference type="ARBA" id="ARBA00022670"/>
    </source>
</evidence>
<dbReference type="FunFam" id="3.30.420.10:FF:000032">
    <property type="entry name" value="Retrovirus-related Pol polyprotein from transposon 297-like Protein"/>
    <property type="match status" value="1"/>
</dbReference>
<dbReference type="Gene3D" id="3.10.20.370">
    <property type="match status" value="1"/>
</dbReference>
<dbReference type="Pfam" id="PF17917">
    <property type="entry name" value="RT_RNaseH"/>
    <property type="match status" value="1"/>
</dbReference>
<dbReference type="FunFam" id="1.10.340.70:FF:000001">
    <property type="entry name" value="Retrovirus-related Pol polyprotein from transposon gypsy-like Protein"/>
    <property type="match status" value="1"/>
</dbReference>
<dbReference type="Pfam" id="PF17921">
    <property type="entry name" value="Integrase_H2C2"/>
    <property type="match status" value="1"/>
</dbReference>
<dbReference type="GO" id="GO:0008233">
    <property type="term" value="F:peptidase activity"/>
    <property type="evidence" value="ECO:0007669"/>
    <property type="project" value="UniProtKB-KW"/>
</dbReference>
<feature type="domain" description="Integrase catalytic" evidence="9">
    <location>
        <begin position="556"/>
        <end position="722"/>
    </location>
</feature>
<protein>
    <recommendedName>
        <fullName evidence="11">Transposon Ty3-I Gag-Pol polyprotein</fullName>
    </recommendedName>
</protein>
<dbReference type="GO" id="GO:0006508">
    <property type="term" value="P:proteolysis"/>
    <property type="evidence" value="ECO:0007669"/>
    <property type="project" value="UniProtKB-KW"/>
</dbReference>
<proteinExistence type="predicted"/>
<dbReference type="Gene3D" id="3.30.70.270">
    <property type="match status" value="2"/>
</dbReference>
<dbReference type="FunFam" id="3.10.20.370:FF:000001">
    <property type="entry name" value="Retrovirus-related Pol polyprotein from transposon 17.6-like protein"/>
    <property type="match status" value="1"/>
</dbReference>
<evidence type="ECO:0000259" key="9">
    <source>
        <dbReference type="PROSITE" id="PS50994"/>
    </source>
</evidence>
<dbReference type="InterPro" id="IPR050951">
    <property type="entry name" value="Retrovirus_Pol_polyprotein"/>
</dbReference>
<dbReference type="InterPro" id="IPR012337">
    <property type="entry name" value="RNaseH-like_sf"/>
</dbReference>
<dbReference type="PROSITE" id="PS50878">
    <property type="entry name" value="RT_POL"/>
    <property type="match status" value="1"/>
</dbReference>
<evidence type="ECO:0008006" key="11">
    <source>
        <dbReference type="Google" id="ProtNLM"/>
    </source>
</evidence>
<dbReference type="FunFam" id="3.30.70.270:FF:000045">
    <property type="entry name" value="Transposon Tf2-7 polyprotein"/>
    <property type="match status" value="1"/>
</dbReference>
<keyword evidence="2" id="KW-0808">Transferase</keyword>
<gene>
    <name evidence="10" type="ORF">TR136956</name>
</gene>
<feature type="domain" description="Reverse transcriptase" evidence="8">
    <location>
        <begin position="2"/>
        <end position="181"/>
    </location>
</feature>
<evidence type="ECO:0000313" key="10">
    <source>
        <dbReference type="EMBL" id="JAP53302.1"/>
    </source>
</evidence>
<dbReference type="SUPFAM" id="SSF56672">
    <property type="entry name" value="DNA/RNA polymerases"/>
    <property type="match status" value="1"/>
</dbReference>
<evidence type="ECO:0000259" key="8">
    <source>
        <dbReference type="PROSITE" id="PS50878"/>
    </source>
</evidence>
<sequence length="817" mass="92941">MLSRNIIRPSHSPWSSPIVLVRKKDGSMRLCIDYRKLNSVTKKDSFPLPRIDATLDTLAGNTIFSTLDLASGYWQVEVRPADREKTAFAVPSGLYEFETMPFGLANAPSTFQRLMNQVLSQLIPNTCLVYMDDIIVLGKDFNNHLENLRSVFESLRQAGLTLKPSKCIFIKPRVKFLGHIVSAKGIETDDEKIRQIRDWPTPTDVSEVRSFLGLASYYRRFIKDYAHIASPLHKLTQKDVKFKWAADCATSFQTLKDKLCSSPILVFPNISSDAGKFVLDTDASDNAIGAVLSQQQPDGTERVIQYLSCSLTKAERRYCVTRKEMLALTYFVEECRPYLLYRPFIVRTDHSSLTWLRNFKNPEGQVARWQEKLAEYEFECVFRPGRQHGNSDALSRKPYRPHGECPSCTDVTISAVALQTDQCLLWAAAQRDDPHISPIYSRKVSNARPLSKSELAGYSYETRCLHSLWDKLFIENGVLFYRDSEQYPKRVVLPLSMVDEVVERMHAELGHSGIHKTEWALRRRYFWPNQKRDIQDVIRSCEFCLASKSPNQALKAPLQPIKTGYPNERVGVDLVGPIAPSAKGNKFILVMVDFFTKMAEAVPLPDASAATVAKAIFNCWVCRWGAPDQIHSDRGSSFESAVVLELCKFLKIKKTRTTAYHPQGNGQVERTNRTLLNLLRAFIDRSATPTWDDAIPACMLAYRSTVNATTRHTPFFLTCGREMQLPEDLHLPTAHRMENVDTYASRLRRTLRVAFEEARLHLQEGQRQQKAYYDRLAHGTPYQAGDIVWMRNFAASAGVPPKFNPAWVGPYVVTRVL</sequence>
<dbReference type="Pfam" id="PF00665">
    <property type="entry name" value="rve"/>
    <property type="match status" value="1"/>
</dbReference>
<dbReference type="Pfam" id="PF00078">
    <property type="entry name" value="RVT_1"/>
    <property type="match status" value="1"/>
</dbReference>
<dbReference type="Gene3D" id="3.10.10.10">
    <property type="entry name" value="HIV Type 1 Reverse Transcriptase, subunit A, domain 1"/>
    <property type="match status" value="1"/>
</dbReference>
<keyword evidence="1" id="KW-0645">Protease</keyword>
<evidence type="ECO:0000256" key="2">
    <source>
        <dbReference type="ARBA" id="ARBA00022679"/>
    </source>
</evidence>